<organism evidence="4 5">
    <name type="scientific">Punica granatum</name>
    <name type="common">Pomegranate</name>
    <dbReference type="NCBI Taxonomy" id="22663"/>
    <lineage>
        <taxon>Eukaryota</taxon>
        <taxon>Viridiplantae</taxon>
        <taxon>Streptophyta</taxon>
        <taxon>Embryophyta</taxon>
        <taxon>Tracheophyta</taxon>
        <taxon>Spermatophyta</taxon>
        <taxon>Magnoliopsida</taxon>
        <taxon>eudicotyledons</taxon>
        <taxon>Gunneridae</taxon>
        <taxon>Pentapetalae</taxon>
        <taxon>rosids</taxon>
        <taxon>malvids</taxon>
        <taxon>Myrtales</taxon>
        <taxon>Lythraceae</taxon>
        <taxon>Punica</taxon>
    </lineage>
</organism>
<reference evidence="4 5" key="1">
    <citation type="submission" date="2017-11" db="EMBL/GenBank/DDBJ databases">
        <title>De-novo sequencing of pomegranate (Punica granatum L.) genome.</title>
        <authorList>
            <person name="Akparov Z."/>
            <person name="Amiraslanov A."/>
            <person name="Hajiyeva S."/>
            <person name="Abbasov M."/>
            <person name="Kaur K."/>
            <person name="Hamwieh A."/>
            <person name="Solovyev V."/>
            <person name="Salamov A."/>
            <person name="Braich B."/>
            <person name="Kosarev P."/>
            <person name="Mahmoud A."/>
            <person name="Hajiyev E."/>
            <person name="Babayeva S."/>
            <person name="Izzatullayeva V."/>
            <person name="Mammadov A."/>
            <person name="Mammadov A."/>
            <person name="Sharifova S."/>
            <person name="Ojaghi J."/>
            <person name="Eynullazada K."/>
            <person name="Bayramov B."/>
            <person name="Abdulazimova A."/>
            <person name="Shahmuradov I."/>
        </authorList>
    </citation>
    <scope>NUCLEOTIDE SEQUENCE [LARGE SCALE GENOMIC DNA]</scope>
    <source>
        <strain evidence="5">cv. AG2017</strain>
        <tissue evidence="4">Leaf</tissue>
    </source>
</reference>
<dbReference type="Proteomes" id="UP000233551">
    <property type="component" value="Unassembled WGS sequence"/>
</dbReference>
<feature type="domain" description="Legume lectin" evidence="3">
    <location>
        <begin position="2"/>
        <end position="57"/>
    </location>
</feature>
<accession>A0A2I0I7E5</accession>
<keyword evidence="5" id="KW-1185">Reference proteome</keyword>
<feature type="region of interest" description="Disordered" evidence="2">
    <location>
        <begin position="116"/>
        <end position="138"/>
    </location>
</feature>
<dbReference type="AlphaFoldDB" id="A0A2I0I7E5"/>
<evidence type="ECO:0000259" key="3">
    <source>
        <dbReference type="Pfam" id="PF00139"/>
    </source>
</evidence>
<dbReference type="Pfam" id="PF00139">
    <property type="entry name" value="Lectin_legB"/>
    <property type="match status" value="1"/>
</dbReference>
<keyword evidence="1" id="KW-0430">Lectin</keyword>
<evidence type="ECO:0000313" key="5">
    <source>
        <dbReference type="Proteomes" id="UP000233551"/>
    </source>
</evidence>
<dbReference type="GO" id="GO:0030246">
    <property type="term" value="F:carbohydrate binding"/>
    <property type="evidence" value="ECO:0007669"/>
    <property type="project" value="UniProtKB-KW"/>
</dbReference>
<dbReference type="InterPro" id="IPR001220">
    <property type="entry name" value="Legume_lectin_dom"/>
</dbReference>
<evidence type="ECO:0000256" key="1">
    <source>
        <dbReference type="ARBA" id="ARBA00022734"/>
    </source>
</evidence>
<dbReference type="Gene3D" id="2.60.120.200">
    <property type="match status" value="1"/>
</dbReference>
<dbReference type="SUPFAM" id="SSF49899">
    <property type="entry name" value="Concanavalin A-like lectins/glucanases"/>
    <property type="match status" value="1"/>
</dbReference>
<sequence>MMGHAFYPDPVPFKNSSEGSVFSFSITFVFAIISKDPAVGGPGIAFVAAPKGAFPAHFQTCGGGSSSAVATDATLRSTIDGFGDVAWATVTSDEPSHLRSPSPSLFEGRRFGKIPCDGGPVASHHPSALGRRTQATSP</sequence>
<evidence type="ECO:0000313" key="4">
    <source>
        <dbReference type="EMBL" id="PKI39929.1"/>
    </source>
</evidence>
<evidence type="ECO:0000256" key="2">
    <source>
        <dbReference type="SAM" id="MobiDB-lite"/>
    </source>
</evidence>
<dbReference type="EMBL" id="PGOL01003696">
    <property type="protein sequence ID" value="PKI39929.1"/>
    <property type="molecule type" value="Genomic_DNA"/>
</dbReference>
<proteinExistence type="predicted"/>
<gene>
    <name evidence="4" type="ORF">CRG98_039682</name>
</gene>
<name>A0A2I0I7E5_PUNGR</name>
<comment type="caution">
    <text evidence="4">The sequence shown here is derived from an EMBL/GenBank/DDBJ whole genome shotgun (WGS) entry which is preliminary data.</text>
</comment>
<protein>
    <recommendedName>
        <fullName evidence="3">Legume lectin domain-containing protein</fullName>
    </recommendedName>
</protein>
<dbReference type="STRING" id="22663.A0A2I0I7E5"/>
<dbReference type="InterPro" id="IPR013320">
    <property type="entry name" value="ConA-like_dom_sf"/>
</dbReference>